<name>A0A0G4PFT3_PENC3</name>
<keyword evidence="3" id="KW-1185">Reference proteome</keyword>
<reference evidence="2 3" key="1">
    <citation type="journal article" date="2014" name="Nat. Commun.">
        <title>Multiple recent horizontal transfers of a large genomic region in cheese making fungi.</title>
        <authorList>
            <person name="Cheeseman K."/>
            <person name="Ropars J."/>
            <person name="Renault P."/>
            <person name="Dupont J."/>
            <person name="Gouzy J."/>
            <person name="Branca A."/>
            <person name="Abraham A.L."/>
            <person name="Ceppi M."/>
            <person name="Conseiller E."/>
            <person name="Debuchy R."/>
            <person name="Malagnac F."/>
            <person name="Goarin A."/>
            <person name="Silar P."/>
            <person name="Lacoste S."/>
            <person name="Sallet E."/>
            <person name="Bensimon A."/>
            <person name="Giraud T."/>
            <person name="Brygoo Y."/>
        </authorList>
    </citation>
    <scope>NUCLEOTIDE SEQUENCE [LARGE SCALE GENOMIC DNA]</scope>
    <source>
        <strain evidence="3">FM 013</strain>
    </source>
</reference>
<dbReference type="AlphaFoldDB" id="A0A0G4PFT3"/>
<gene>
    <name evidence="2" type="ORF">PCAMFM013_S014g000062</name>
</gene>
<keyword evidence="1" id="KW-0732">Signal</keyword>
<dbReference type="STRING" id="1429867.A0A0G4PFT3"/>
<evidence type="ECO:0000256" key="1">
    <source>
        <dbReference type="SAM" id="SignalP"/>
    </source>
</evidence>
<dbReference type="Proteomes" id="UP000053732">
    <property type="component" value="Unassembled WGS sequence"/>
</dbReference>
<dbReference type="EMBL" id="HG793147">
    <property type="protein sequence ID" value="CRL25166.1"/>
    <property type="molecule type" value="Genomic_DNA"/>
</dbReference>
<organism evidence="2 3">
    <name type="scientific">Penicillium camemberti (strain FM 013)</name>
    <dbReference type="NCBI Taxonomy" id="1429867"/>
    <lineage>
        <taxon>Eukaryota</taxon>
        <taxon>Fungi</taxon>
        <taxon>Dikarya</taxon>
        <taxon>Ascomycota</taxon>
        <taxon>Pezizomycotina</taxon>
        <taxon>Eurotiomycetes</taxon>
        <taxon>Eurotiomycetidae</taxon>
        <taxon>Eurotiales</taxon>
        <taxon>Aspergillaceae</taxon>
        <taxon>Penicillium</taxon>
    </lineage>
</organism>
<evidence type="ECO:0000313" key="2">
    <source>
        <dbReference type="EMBL" id="CRL25166.1"/>
    </source>
</evidence>
<protein>
    <submittedName>
        <fullName evidence="2">Str. FM013</fullName>
    </submittedName>
</protein>
<feature type="chain" id="PRO_5005195501" evidence="1">
    <location>
        <begin position="28"/>
        <end position="95"/>
    </location>
</feature>
<accession>A0A0G4PFT3</accession>
<proteinExistence type="predicted"/>
<sequence length="95" mass="10266">MAVGEANFLLFKLLLDTGWLNFPSASGGDRNIMGMEMPAPPTPQKDTNTDVTTLDLPIEHSTYSEPRESPLATSPLDHLFMSEAVSGPGNTDIFV</sequence>
<evidence type="ECO:0000313" key="3">
    <source>
        <dbReference type="Proteomes" id="UP000053732"/>
    </source>
</evidence>
<feature type="signal peptide" evidence="1">
    <location>
        <begin position="1"/>
        <end position="27"/>
    </location>
</feature>